<gene>
    <name evidence="2" type="ORF">OCV99_14240</name>
</gene>
<evidence type="ECO:0000313" key="3">
    <source>
        <dbReference type="Proteomes" id="UP001652431"/>
    </source>
</evidence>
<evidence type="ECO:0000313" key="2">
    <source>
        <dbReference type="EMBL" id="MCU6687670.1"/>
    </source>
</evidence>
<keyword evidence="3" id="KW-1185">Reference proteome</keyword>
<protein>
    <submittedName>
        <fullName evidence="2">5-bromo-4-chloroindolyl phosphate hydrolysis family protein</fullName>
    </submittedName>
</protein>
<dbReference type="RefSeq" id="WP_158371424.1">
    <property type="nucleotide sequence ID" value="NZ_JAOQJU010000024.1"/>
</dbReference>
<comment type="caution">
    <text evidence="2">The sequence shown here is derived from an EMBL/GenBank/DDBJ whole genome shotgun (WGS) entry which is preliminary data.</text>
</comment>
<keyword evidence="1" id="KW-1133">Transmembrane helix</keyword>
<name>A0ABT2RQH6_9FIRM</name>
<dbReference type="Proteomes" id="UP001652431">
    <property type="component" value="Unassembled WGS sequence"/>
</dbReference>
<proteinExistence type="predicted"/>
<accession>A0ABT2RQH6</accession>
<feature type="transmembrane region" description="Helical" evidence="1">
    <location>
        <begin position="139"/>
        <end position="162"/>
    </location>
</feature>
<keyword evidence="1" id="KW-0812">Transmembrane</keyword>
<dbReference type="InterPro" id="IPR018770">
    <property type="entry name" value="ChloroindolylP_hydrolase"/>
</dbReference>
<reference evidence="2 3" key="1">
    <citation type="journal article" date="2021" name="ISME Commun">
        <title>Automated analysis of genomic sequences facilitates high-throughput and comprehensive description of bacteria.</title>
        <authorList>
            <person name="Hitch T.C.A."/>
        </authorList>
    </citation>
    <scope>NUCLEOTIDE SEQUENCE [LARGE SCALE GENOMIC DNA]</scope>
    <source>
        <strain evidence="2 3">Sanger_03</strain>
    </source>
</reference>
<keyword evidence="1" id="KW-0472">Membrane</keyword>
<organism evidence="2 3">
    <name type="scientific">Dorea acetigenes</name>
    <dbReference type="NCBI Taxonomy" id="2981787"/>
    <lineage>
        <taxon>Bacteria</taxon>
        <taxon>Bacillati</taxon>
        <taxon>Bacillota</taxon>
        <taxon>Clostridia</taxon>
        <taxon>Lachnospirales</taxon>
        <taxon>Lachnospiraceae</taxon>
        <taxon>Dorea</taxon>
    </lineage>
</organism>
<sequence length="408" mass="46087">MANHDWEKFGEDIKKVVQDAIDSQDFDKLNQTITNTITNAADAIAKNMKNTGNKSGYRQEYGPDCSQAYSPRYQERKEQQVYDTRKSRPGLYRGTGYTRAGGLALAITGITMGVVFLIPLLVFLVGAASAGGYAATFRILSVVFFLLATGSFVMGGCGVSMVGRVKRFREYVSILAGREYCNIKELAEKSHQSVKAVVKDLNRMIVKKWFTQGYLDEQKTCLITSREMYDQYLQIQMNRKKMEQEENARREEGAERKAQINKLPPQVQKIIDAGDEYIDKIRSCNDAIPGKEISAKISRMELLVDKIFDRVEQNPECVDDIRKLMDYYLPTTIKLLNAYEELDAQPVDGENIRASKAEIEATLDTLNVAFEKLLDSLFQDTAWDVSSDISVLNTMLAQEGLTEDGMRR</sequence>
<evidence type="ECO:0000256" key="1">
    <source>
        <dbReference type="SAM" id="Phobius"/>
    </source>
</evidence>
<feature type="transmembrane region" description="Helical" evidence="1">
    <location>
        <begin position="103"/>
        <end position="127"/>
    </location>
</feature>
<dbReference type="EMBL" id="JAOQJU010000024">
    <property type="protein sequence ID" value="MCU6687670.1"/>
    <property type="molecule type" value="Genomic_DNA"/>
</dbReference>
<dbReference type="Pfam" id="PF10112">
    <property type="entry name" value="Halogen_Hydrol"/>
    <property type="match status" value="1"/>
</dbReference>